<gene>
    <name evidence="11" type="ORF">ACD661_06810</name>
</gene>
<dbReference type="PANTHER" id="PTHR43427">
    <property type="entry name" value="CHLORIDE CHANNEL PROTEIN CLC-E"/>
    <property type="match status" value="1"/>
</dbReference>
<evidence type="ECO:0000313" key="11">
    <source>
        <dbReference type="EMBL" id="MFJ1268261.1"/>
    </source>
</evidence>
<keyword evidence="12" id="KW-1185">Reference proteome</keyword>
<feature type="transmembrane region" description="Helical" evidence="10">
    <location>
        <begin position="163"/>
        <end position="187"/>
    </location>
</feature>
<name>A0ABW8D8H4_9GAMM</name>
<keyword evidence="8" id="KW-0868">Chloride</keyword>
<comment type="caution">
    <text evidence="11">The sequence shown here is derived from an EMBL/GenBank/DDBJ whole genome shotgun (WGS) entry which is preliminary data.</text>
</comment>
<evidence type="ECO:0000256" key="8">
    <source>
        <dbReference type="ARBA" id="ARBA00023214"/>
    </source>
</evidence>
<evidence type="ECO:0000256" key="9">
    <source>
        <dbReference type="ARBA" id="ARBA00023303"/>
    </source>
</evidence>
<dbReference type="Gene3D" id="1.10.3080.10">
    <property type="entry name" value="Clc chloride channel"/>
    <property type="match status" value="1"/>
</dbReference>
<evidence type="ECO:0000256" key="1">
    <source>
        <dbReference type="ARBA" id="ARBA00004141"/>
    </source>
</evidence>
<keyword evidence="9" id="KW-0407">Ion channel</keyword>
<feature type="transmembrane region" description="Helical" evidence="10">
    <location>
        <begin position="340"/>
        <end position="358"/>
    </location>
</feature>
<dbReference type="InterPro" id="IPR050368">
    <property type="entry name" value="ClC-type_chloride_channel"/>
</dbReference>
<protein>
    <submittedName>
        <fullName evidence="11">Chloride channel protein</fullName>
    </submittedName>
</protein>
<dbReference type="InterPro" id="IPR001807">
    <property type="entry name" value="ClC"/>
</dbReference>
<proteinExistence type="predicted"/>
<dbReference type="PANTHER" id="PTHR43427:SF6">
    <property type="entry name" value="CHLORIDE CHANNEL PROTEIN CLC-E"/>
    <property type="match status" value="1"/>
</dbReference>
<feature type="transmembrane region" description="Helical" evidence="10">
    <location>
        <begin position="398"/>
        <end position="418"/>
    </location>
</feature>
<evidence type="ECO:0000256" key="2">
    <source>
        <dbReference type="ARBA" id="ARBA00022448"/>
    </source>
</evidence>
<dbReference type="EMBL" id="JBGORX010000001">
    <property type="protein sequence ID" value="MFJ1268261.1"/>
    <property type="molecule type" value="Genomic_DNA"/>
</dbReference>
<evidence type="ECO:0000313" key="12">
    <source>
        <dbReference type="Proteomes" id="UP001615550"/>
    </source>
</evidence>
<feature type="transmembrane region" description="Helical" evidence="10">
    <location>
        <begin position="364"/>
        <end position="391"/>
    </location>
</feature>
<keyword evidence="7" id="KW-0869">Chloride channel</keyword>
<dbReference type="Pfam" id="PF00654">
    <property type="entry name" value="Voltage_CLC"/>
    <property type="match status" value="1"/>
</dbReference>
<dbReference type="CDD" id="cd01033">
    <property type="entry name" value="ClC_like"/>
    <property type="match status" value="1"/>
</dbReference>
<organism evidence="11 12">
    <name type="scientific">Legionella lytica</name>
    <dbReference type="NCBI Taxonomy" id="96232"/>
    <lineage>
        <taxon>Bacteria</taxon>
        <taxon>Pseudomonadati</taxon>
        <taxon>Pseudomonadota</taxon>
        <taxon>Gammaproteobacteria</taxon>
        <taxon>Legionellales</taxon>
        <taxon>Legionellaceae</taxon>
        <taxon>Legionella</taxon>
    </lineage>
</organism>
<feature type="transmembrane region" description="Helical" evidence="10">
    <location>
        <begin position="309"/>
        <end position="328"/>
    </location>
</feature>
<sequence length="430" mass="45673">MELLEEPCTNSKTSIGILMLVTIGVGIGSGLIGMTLALLLHYLQHIAYGYSSLHIISPESFLEGVSASSPTRRLLVLGTCGLVAGGGWFIIQRFGKPLVSIAQAIKTGEIMPPLTTTCHALIQIITIALGSPLGREVAPREAAAVFATWLSHKAGLTVDETKVMLACGAGAGLAAVYNLPLGGAVFVMEVLLFNFHWSILLPAFATSAIATVVSWWGLGQEATYHISELTSINASLTIWSVVVGPILGFLAFWFINIANRQRTEAFRGWPMFFACLANFIMIGFLAIYFPSLLGNGKSAAQLEFSQLLSIGMSLVILILRSFVVWTSLRSGAWGGLLTPSLANGALLGVFLGGIWNFIWPGTPLVAYAVIGAAAFLAAAQKMPLTATIIIFEFTRVDFVFLAPVMFAVCGAVGGASLVEKWLEGEGEGTL</sequence>
<dbReference type="InterPro" id="IPR014743">
    <property type="entry name" value="Cl-channel_core"/>
</dbReference>
<keyword evidence="2" id="KW-0813">Transport</keyword>
<reference evidence="11 12" key="1">
    <citation type="submission" date="2024-08" db="EMBL/GenBank/DDBJ databases">
        <title>Draft Genome Sequence of Legionella lytica strain DSB2004, Isolated From a Fire Sprinkler System.</title>
        <authorList>
            <person name="Everhart A.D."/>
            <person name="Kidane D.T."/>
            <person name="Farone A.L."/>
            <person name="Farone M.B."/>
        </authorList>
    </citation>
    <scope>NUCLEOTIDE SEQUENCE [LARGE SCALE GENOMIC DNA]</scope>
    <source>
        <strain evidence="11 12">DSB2004</strain>
    </source>
</reference>
<keyword evidence="4 10" id="KW-1133">Transmembrane helix</keyword>
<feature type="transmembrane region" description="Helical" evidence="10">
    <location>
        <begin position="269"/>
        <end position="289"/>
    </location>
</feature>
<accession>A0ABW8D8H4</accession>
<keyword evidence="3 10" id="KW-0812">Transmembrane</keyword>
<evidence type="ECO:0000256" key="5">
    <source>
        <dbReference type="ARBA" id="ARBA00023065"/>
    </source>
</evidence>
<keyword evidence="6 10" id="KW-0472">Membrane</keyword>
<evidence type="ECO:0000256" key="4">
    <source>
        <dbReference type="ARBA" id="ARBA00022989"/>
    </source>
</evidence>
<evidence type="ECO:0000256" key="3">
    <source>
        <dbReference type="ARBA" id="ARBA00022692"/>
    </source>
</evidence>
<evidence type="ECO:0000256" key="7">
    <source>
        <dbReference type="ARBA" id="ARBA00023173"/>
    </source>
</evidence>
<dbReference type="Proteomes" id="UP001615550">
    <property type="component" value="Unassembled WGS sequence"/>
</dbReference>
<feature type="transmembrane region" description="Helical" evidence="10">
    <location>
        <begin position="15"/>
        <end position="43"/>
    </location>
</feature>
<evidence type="ECO:0000256" key="6">
    <source>
        <dbReference type="ARBA" id="ARBA00023136"/>
    </source>
</evidence>
<feature type="transmembrane region" description="Helical" evidence="10">
    <location>
        <begin position="238"/>
        <end position="257"/>
    </location>
</feature>
<evidence type="ECO:0000256" key="10">
    <source>
        <dbReference type="SAM" id="Phobius"/>
    </source>
</evidence>
<dbReference type="SUPFAM" id="SSF81340">
    <property type="entry name" value="Clc chloride channel"/>
    <property type="match status" value="1"/>
</dbReference>
<dbReference type="PRINTS" id="PR00762">
    <property type="entry name" value="CLCHANNEL"/>
</dbReference>
<feature type="transmembrane region" description="Helical" evidence="10">
    <location>
        <begin position="74"/>
        <end position="91"/>
    </location>
</feature>
<keyword evidence="5" id="KW-0406">Ion transport</keyword>
<feature type="transmembrane region" description="Helical" evidence="10">
    <location>
        <begin position="199"/>
        <end position="218"/>
    </location>
</feature>
<dbReference type="RefSeq" id="WP_400187074.1">
    <property type="nucleotide sequence ID" value="NZ_JBGORX010000001.1"/>
</dbReference>
<comment type="subcellular location">
    <subcellularLocation>
        <location evidence="1">Membrane</location>
        <topology evidence="1">Multi-pass membrane protein</topology>
    </subcellularLocation>
</comment>